<feature type="transmembrane region" description="Helical" evidence="2">
    <location>
        <begin position="133"/>
        <end position="154"/>
    </location>
</feature>
<keyword evidence="2" id="KW-0812">Transmembrane</keyword>
<feature type="transmembrane region" description="Helical" evidence="2">
    <location>
        <begin position="349"/>
        <end position="369"/>
    </location>
</feature>
<keyword evidence="2" id="KW-0472">Membrane</keyword>
<dbReference type="RefSeq" id="WP_125228339.1">
    <property type="nucleotide sequence ID" value="NZ_RQYT01000024.1"/>
</dbReference>
<evidence type="ECO:0000256" key="2">
    <source>
        <dbReference type="SAM" id="Phobius"/>
    </source>
</evidence>
<evidence type="ECO:0000256" key="1">
    <source>
        <dbReference type="SAM" id="MobiDB-lite"/>
    </source>
</evidence>
<reference evidence="3 4" key="1">
    <citation type="submission" date="2018-11" db="EMBL/GenBank/DDBJ databases">
        <title>Genomes From Bacteria Associated with the Canine Oral Cavity: a Test Case for Automated Genome-Based Taxonomic Assignment.</title>
        <authorList>
            <person name="Coil D.A."/>
            <person name="Jospin G."/>
            <person name="Darling A.E."/>
            <person name="Wallis C."/>
            <person name="Davis I.J."/>
            <person name="Harris S."/>
            <person name="Eisen J.A."/>
            <person name="Holcombe L.J."/>
            <person name="O'Flynn C."/>
        </authorList>
    </citation>
    <scope>NUCLEOTIDE SEQUENCE [LARGE SCALE GENOMIC DNA]</scope>
    <source>
        <strain evidence="3 4">OH2822_COT-296</strain>
    </source>
</reference>
<feature type="transmembrane region" description="Helical" evidence="2">
    <location>
        <begin position="187"/>
        <end position="203"/>
    </location>
</feature>
<gene>
    <name evidence="3" type="ORF">EII35_10055</name>
</gene>
<protein>
    <submittedName>
        <fullName evidence="3">Uncharacterized protein</fullName>
    </submittedName>
</protein>
<feature type="transmembrane region" description="Helical" evidence="2">
    <location>
        <begin position="232"/>
        <end position="247"/>
    </location>
</feature>
<dbReference type="PANTHER" id="PTHR37422">
    <property type="entry name" value="TEICHURONIC ACID BIOSYNTHESIS PROTEIN TUAE"/>
    <property type="match status" value="1"/>
</dbReference>
<evidence type="ECO:0000313" key="4">
    <source>
        <dbReference type="Proteomes" id="UP000280935"/>
    </source>
</evidence>
<dbReference type="Proteomes" id="UP000280935">
    <property type="component" value="Unassembled WGS sequence"/>
</dbReference>
<feature type="transmembrane region" description="Helical" evidence="2">
    <location>
        <begin position="47"/>
        <end position="65"/>
    </location>
</feature>
<feature type="region of interest" description="Disordered" evidence="1">
    <location>
        <begin position="432"/>
        <end position="467"/>
    </location>
</feature>
<dbReference type="AlphaFoldDB" id="A0A3P1WR11"/>
<feature type="transmembrane region" description="Helical" evidence="2">
    <location>
        <begin position="210"/>
        <end position="226"/>
    </location>
</feature>
<feature type="transmembrane region" description="Helical" evidence="2">
    <location>
        <begin position="21"/>
        <end position="41"/>
    </location>
</feature>
<feature type="transmembrane region" description="Helical" evidence="2">
    <location>
        <begin position="103"/>
        <end position="126"/>
    </location>
</feature>
<feature type="transmembrane region" description="Helical" evidence="2">
    <location>
        <begin position="77"/>
        <end position="97"/>
    </location>
</feature>
<name>A0A3P1WR11_9ACTN</name>
<comment type="caution">
    <text evidence="3">The sequence shown here is derived from an EMBL/GenBank/DDBJ whole genome shotgun (WGS) entry which is preliminary data.</text>
</comment>
<organism evidence="3 4">
    <name type="scientific">Arachnia propionica</name>
    <dbReference type="NCBI Taxonomy" id="1750"/>
    <lineage>
        <taxon>Bacteria</taxon>
        <taxon>Bacillati</taxon>
        <taxon>Actinomycetota</taxon>
        <taxon>Actinomycetes</taxon>
        <taxon>Propionibacteriales</taxon>
        <taxon>Propionibacteriaceae</taxon>
        <taxon>Arachnia</taxon>
    </lineage>
</organism>
<dbReference type="OrthoDB" id="3734359at2"/>
<feature type="compositionally biased region" description="Acidic residues" evidence="1">
    <location>
        <begin position="447"/>
        <end position="458"/>
    </location>
</feature>
<feature type="transmembrane region" description="Helical" evidence="2">
    <location>
        <begin position="254"/>
        <end position="273"/>
    </location>
</feature>
<dbReference type="PANTHER" id="PTHR37422:SF13">
    <property type="entry name" value="LIPOPOLYSACCHARIDE BIOSYNTHESIS PROTEIN PA4999-RELATED"/>
    <property type="match status" value="1"/>
</dbReference>
<sequence>MSATTLEQAGRRLQPVERVTSLCMQVLLLVLPSLVSLAIYLPGGLLMPSRIATLALAVVMWTGLGRRLPAAPQIRNVLVGVGTVTSCFVLFGAMGWIRFPEGVVPAQAAVVGFALLLVITSVRVGARAGMVRFAVIGWVLSLLITGAVGTWEVVTGGYLPGNTPAVYFKPSYPDYDLIAATFDNPNLYAYHIVVGVLALPVLWPRSGTLIRWLLVLFGVWQLGLLWHTGSRLSLLTVILGASCWLLFHRVLRWVPLLGVVLAVVGASCKVSWLEPVWGFVDWSRVDLVGSSEWVRMLLLRSAVWSWQRTGLLGAGPGGFEYWALHPDNPHQFEGLNNAHAGMAEILVEYGVVTFVITLAALLISGVAALGWSRRCDAQGRMVGHTVVVMVVCFIPCSSAHSTWLNQPMMGLHSAFMVLLLAGVAAAFHTFDGGSGEDDEHGQPPPEGDTELLDEVGVEEEGHRGRQR</sequence>
<proteinExistence type="predicted"/>
<accession>A0A3P1WR11</accession>
<feature type="transmembrane region" description="Helical" evidence="2">
    <location>
        <begin position="381"/>
        <end position="403"/>
    </location>
</feature>
<keyword evidence="2" id="KW-1133">Transmembrane helix</keyword>
<dbReference type="InterPro" id="IPR051533">
    <property type="entry name" value="WaaL-like"/>
</dbReference>
<feature type="transmembrane region" description="Helical" evidence="2">
    <location>
        <begin position="409"/>
        <end position="430"/>
    </location>
</feature>
<evidence type="ECO:0000313" key="3">
    <source>
        <dbReference type="EMBL" id="RRD49034.1"/>
    </source>
</evidence>
<dbReference type="EMBL" id="RQYT01000024">
    <property type="protein sequence ID" value="RRD49034.1"/>
    <property type="molecule type" value="Genomic_DNA"/>
</dbReference>